<evidence type="ECO:0000256" key="2">
    <source>
        <dbReference type="ARBA" id="ARBA00022741"/>
    </source>
</evidence>
<feature type="domain" description="ABC transporter" evidence="4">
    <location>
        <begin position="320"/>
        <end position="538"/>
    </location>
</feature>
<dbReference type="FunFam" id="3.40.50.300:FF:000309">
    <property type="entry name" value="ABC transporter ATP-binding protein"/>
    <property type="match status" value="1"/>
</dbReference>
<accession>A0A1S7FTR9</accession>
<dbReference type="PROSITE" id="PS00211">
    <property type="entry name" value="ABC_TRANSPORTER_1"/>
    <property type="match status" value="2"/>
</dbReference>
<dbReference type="SUPFAM" id="SSF52540">
    <property type="entry name" value="P-loop containing nucleoside triphosphate hydrolases"/>
    <property type="match status" value="2"/>
</dbReference>
<dbReference type="InterPro" id="IPR032524">
    <property type="entry name" value="ABC_tran_C"/>
</dbReference>
<dbReference type="EMBL" id="CP011102">
    <property type="protein sequence ID" value="AQY50834.1"/>
    <property type="molecule type" value="Genomic_DNA"/>
</dbReference>
<dbReference type="AlphaFoldDB" id="A0A1S7FTR9"/>
<name>A0A1S7FTR9_9LIST</name>
<keyword evidence="6" id="KW-1185">Reference proteome</keyword>
<keyword evidence="2" id="KW-0547">Nucleotide-binding</keyword>
<evidence type="ECO:0000256" key="3">
    <source>
        <dbReference type="ARBA" id="ARBA00022840"/>
    </source>
</evidence>
<dbReference type="KEGG" id="lwi:UE46_07120"/>
<dbReference type="FunFam" id="3.40.50.300:FF:000011">
    <property type="entry name" value="Putative ABC transporter ATP-binding component"/>
    <property type="match status" value="1"/>
</dbReference>
<dbReference type="Pfam" id="PF16326">
    <property type="entry name" value="ABC_tran_CTD"/>
    <property type="match status" value="1"/>
</dbReference>
<dbReference type="Pfam" id="PF12848">
    <property type="entry name" value="ABC_tran_Xtn"/>
    <property type="match status" value="1"/>
</dbReference>
<dbReference type="Gene3D" id="3.40.50.300">
    <property type="entry name" value="P-loop containing nucleotide triphosphate hydrolases"/>
    <property type="match status" value="2"/>
</dbReference>
<dbReference type="RefSeq" id="WP_036063236.1">
    <property type="nucleotide sequence ID" value="NZ_CP011102.1"/>
</dbReference>
<dbReference type="GO" id="GO:0005524">
    <property type="term" value="F:ATP binding"/>
    <property type="evidence" value="ECO:0007669"/>
    <property type="project" value="UniProtKB-KW"/>
</dbReference>
<dbReference type="SMART" id="SM00382">
    <property type="entry name" value="AAA"/>
    <property type="match status" value="2"/>
</dbReference>
<evidence type="ECO:0000259" key="4">
    <source>
        <dbReference type="PROSITE" id="PS50893"/>
    </source>
</evidence>
<dbReference type="InterPro" id="IPR003439">
    <property type="entry name" value="ABC_transporter-like_ATP-bd"/>
</dbReference>
<sequence length="629" mass="71557">MKQLKVENLTKTYGEKSLFEDVTFAITEGERIGVIGVNGTGKSTLLSIIAGIEEGDKGVITKAKDYTIGFLAQDPVLTDEHTVLEEVFQGETRALQAVRNYEQVLLEMAIDPDDTKLHDRFTIAQHEMDATNAWDVNTDAKTILDRLGITDLTAKVGSLSGGQRKRVGLAKIMIETPDLLILDEPTNHLDFTSIRFLEDYLNRFRGAVLLVTHDRYFLDRVTNHMLEIDRGKAYRYVGNYEKFMESKAIRMDNEMREGEKNLNLYRKELAWMRRGAKARSTKQKARQDRFSDLEGKVKSKTDDTELQLDFATSRLGKQVFTLDHVDKRFAEKHVLQDFSLIIQPGERIGITGNNGTGKSTLLNMLAGRLEPDAGEVLTGQTVRIGYYTQQNEEMDPDQRMIAYLQEASETVKTSDGEVVSVSNMLERFLFPPITHGKKIASLSGGEKRRLFLLKILMERPNVLLLDEPTNDLDTQTLTVLEDYLETFNGTVITVSHDRYFLDKIARKLLVFTGIGQIETYLGEYSHFLVDYESRKGKSKMFAAEMEQEEVVMEKPKEKVKHTFEEKREWAEIEGLIEAQEAKIASINAELETVGSDFTKAGELNTALEEAETELERLMARWEYLSEYAD</sequence>
<keyword evidence="3 5" id="KW-0067">ATP-binding</keyword>
<gene>
    <name evidence="5" type="ORF">UE46_07120</name>
</gene>
<dbReference type="Proteomes" id="UP000223060">
    <property type="component" value="Chromosome"/>
</dbReference>
<organism evidence="5 6">
    <name type="scientific">Listeria weihenstephanensis</name>
    <dbReference type="NCBI Taxonomy" id="1006155"/>
    <lineage>
        <taxon>Bacteria</taxon>
        <taxon>Bacillati</taxon>
        <taxon>Bacillota</taxon>
        <taxon>Bacilli</taxon>
        <taxon>Bacillales</taxon>
        <taxon>Listeriaceae</taxon>
        <taxon>Listeria</taxon>
    </lineage>
</organism>
<dbReference type="InterPro" id="IPR051309">
    <property type="entry name" value="ABCF_ATPase"/>
</dbReference>
<feature type="domain" description="ABC transporter" evidence="4">
    <location>
        <begin position="4"/>
        <end position="255"/>
    </location>
</feature>
<dbReference type="InterPro" id="IPR003593">
    <property type="entry name" value="AAA+_ATPase"/>
</dbReference>
<dbReference type="PROSITE" id="PS50893">
    <property type="entry name" value="ABC_TRANSPORTER_2"/>
    <property type="match status" value="2"/>
</dbReference>
<evidence type="ECO:0000256" key="1">
    <source>
        <dbReference type="ARBA" id="ARBA00022737"/>
    </source>
</evidence>
<dbReference type="Pfam" id="PF00005">
    <property type="entry name" value="ABC_tran"/>
    <property type="match status" value="2"/>
</dbReference>
<dbReference type="PANTHER" id="PTHR42855:SF1">
    <property type="entry name" value="ABC TRANSPORTER DOMAIN-CONTAINING PROTEIN"/>
    <property type="match status" value="1"/>
</dbReference>
<reference evidence="6" key="1">
    <citation type="submission" date="2015-03" db="EMBL/GenBank/DDBJ databases">
        <authorList>
            <person name="Ferrari E."/>
            <person name="Walter M.C."/>
            <person name="Huptas C."/>
            <person name="Scherer S."/>
            <person name="Mueller-Herbst S."/>
        </authorList>
    </citation>
    <scope>NUCLEOTIDE SEQUENCE [LARGE SCALE GENOMIC DNA]</scope>
    <source>
        <strain evidence="6">LWP01</strain>
    </source>
</reference>
<evidence type="ECO:0000313" key="6">
    <source>
        <dbReference type="Proteomes" id="UP000223060"/>
    </source>
</evidence>
<proteinExistence type="predicted"/>
<dbReference type="InterPro" id="IPR027417">
    <property type="entry name" value="P-loop_NTPase"/>
</dbReference>
<dbReference type="Gene3D" id="1.10.287.380">
    <property type="entry name" value="Valyl-tRNA synthetase, C-terminal domain"/>
    <property type="match status" value="1"/>
</dbReference>
<dbReference type="GO" id="GO:0016887">
    <property type="term" value="F:ATP hydrolysis activity"/>
    <property type="evidence" value="ECO:0007669"/>
    <property type="project" value="InterPro"/>
</dbReference>
<protein>
    <submittedName>
        <fullName evidence="5">Multidrug ABC transporter ATP-binding protein</fullName>
    </submittedName>
</protein>
<dbReference type="InterPro" id="IPR037118">
    <property type="entry name" value="Val-tRNA_synth_C_sf"/>
</dbReference>
<dbReference type="CDD" id="cd03221">
    <property type="entry name" value="ABCF_EF-3"/>
    <property type="match status" value="2"/>
</dbReference>
<dbReference type="GO" id="GO:0003677">
    <property type="term" value="F:DNA binding"/>
    <property type="evidence" value="ECO:0007669"/>
    <property type="project" value="InterPro"/>
</dbReference>
<evidence type="ECO:0000313" key="5">
    <source>
        <dbReference type="EMBL" id="AQY50834.1"/>
    </source>
</evidence>
<dbReference type="InterPro" id="IPR017871">
    <property type="entry name" value="ABC_transporter-like_CS"/>
</dbReference>
<dbReference type="InterPro" id="IPR032781">
    <property type="entry name" value="ABC_tran_Xtn"/>
</dbReference>
<dbReference type="PANTHER" id="PTHR42855">
    <property type="entry name" value="ABC TRANSPORTER ATP-BINDING SUBUNIT"/>
    <property type="match status" value="1"/>
</dbReference>
<keyword evidence="1" id="KW-0677">Repeat</keyword>